<reference evidence="2" key="1">
    <citation type="submission" date="2023-02" db="EMBL/GenBank/DDBJ databases">
        <title>A novel hydrolase synthesized by Rhodococcus erythropolis HQ is responsible for the detoxification of Zearalenone.</title>
        <authorList>
            <person name="Hu J."/>
            <person name="Xu J."/>
        </authorList>
    </citation>
    <scope>NUCLEOTIDE SEQUENCE</scope>
    <source>
        <strain evidence="2">HQ</strain>
    </source>
</reference>
<dbReference type="Proteomes" id="UP001217325">
    <property type="component" value="Unassembled WGS sequence"/>
</dbReference>
<feature type="region of interest" description="Disordered" evidence="1">
    <location>
        <begin position="1"/>
        <end position="36"/>
    </location>
</feature>
<name>A0AAW6LW80_RHOSG</name>
<proteinExistence type="predicted"/>
<dbReference type="EMBL" id="JARDXE010000028">
    <property type="protein sequence ID" value="MDE8649491.1"/>
    <property type="molecule type" value="Genomic_DNA"/>
</dbReference>
<dbReference type="RefSeq" id="WP_275232910.1">
    <property type="nucleotide sequence ID" value="NZ_JARDXE010000028.1"/>
</dbReference>
<dbReference type="AlphaFoldDB" id="A0AAW6LW80"/>
<sequence length="259" mass="29137">MTTMYEPTGAQVLRSRSWTSEQGDLAQEPPPDDIRSGHGIWSSTFMETSSSLWLRSTAEHFSDALDARHDEHVYVAIMKHCNGRVDLPDSYLWLAGPHSIIAGVQRWDQEPDPIANETADAVDAFERIRAELGLTQKEMFKATGINKRTFHSWTEKPAGTRPRVASLGRLWELADAVEDLRDTLDQPLSRWLRGDKKRISALLDGRFDELVDLAVDRSPFSRREIGTSVYEGIAEYVETPIIRTGGPLVAEDVEDGFAR</sequence>
<evidence type="ECO:0000313" key="2">
    <source>
        <dbReference type="EMBL" id="MDE8649491.1"/>
    </source>
</evidence>
<evidence type="ECO:0000313" key="3">
    <source>
        <dbReference type="Proteomes" id="UP001217325"/>
    </source>
</evidence>
<organism evidence="2 3">
    <name type="scientific">Rhodococcus qingshengii</name>
    <dbReference type="NCBI Taxonomy" id="334542"/>
    <lineage>
        <taxon>Bacteria</taxon>
        <taxon>Bacillati</taxon>
        <taxon>Actinomycetota</taxon>
        <taxon>Actinomycetes</taxon>
        <taxon>Mycobacteriales</taxon>
        <taxon>Nocardiaceae</taxon>
        <taxon>Rhodococcus</taxon>
        <taxon>Rhodococcus erythropolis group</taxon>
    </lineage>
</organism>
<dbReference type="CDD" id="cd00093">
    <property type="entry name" value="HTH_XRE"/>
    <property type="match status" value="1"/>
</dbReference>
<comment type="caution">
    <text evidence="2">The sequence shown here is derived from an EMBL/GenBank/DDBJ whole genome shotgun (WGS) entry which is preliminary data.</text>
</comment>
<evidence type="ECO:0008006" key="4">
    <source>
        <dbReference type="Google" id="ProtNLM"/>
    </source>
</evidence>
<gene>
    <name evidence="2" type="ORF">PXH69_31440</name>
</gene>
<evidence type="ECO:0000256" key="1">
    <source>
        <dbReference type="SAM" id="MobiDB-lite"/>
    </source>
</evidence>
<protein>
    <recommendedName>
        <fullName evidence="4">Helix-turn-helix transcriptional regulator</fullName>
    </recommendedName>
</protein>
<dbReference type="InterPro" id="IPR001387">
    <property type="entry name" value="Cro/C1-type_HTH"/>
</dbReference>
<accession>A0AAW6LW80</accession>